<dbReference type="GO" id="GO:0003700">
    <property type="term" value="F:DNA-binding transcription factor activity"/>
    <property type="evidence" value="ECO:0007669"/>
    <property type="project" value="InterPro"/>
</dbReference>
<evidence type="ECO:0000259" key="1">
    <source>
        <dbReference type="PROSITE" id="PS50995"/>
    </source>
</evidence>
<proteinExistence type="predicted"/>
<accession>A0A7W7R6B9</accession>
<evidence type="ECO:0000313" key="3">
    <source>
        <dbReference type="Proteomes" id="UP000540506"/>
    </source>
</evidence>
<dbReference type="InterPro" id="IPR036390">
    <property type="entry name" value="WH_DNA-bd_sf"/>
</dbReference>
<dbReference type="InterPro" id="IPR036388">
    <property type="entry name" value="WH-like_DNA-bd_sf"/>
</dbReference>
<reference evidence="2 3" key="1">
    <citation type="submission" date="2020-08" db="EMBL/GenBank/DDBJ databases">
        <title>Sequencing the genomes of 1000 actinobacteria strains.</title>
        <authorList>
            <person name="Klenk H.-P."/>
        </authorList>
    </citation>
    <scope>NUCLEOTIDE SEQUENCE [LARGE SCALE GENOMIC DNA]</scope>
    <source>
        <strain evidence="2 3">DSM 41654</strain>
    </source>
</reference>
<dbReference type="EMBL" id="JACHJV010000001">
    <property type="protein sequence ID" value="MBB4925943.1"/>
    <property type="molecule type" value="Genomic_DNA"/>
</dbReference>
<keyword evidence="2" id="KW-0238">DNA-binding</keyword>
<dbReference type="Pfam" id="PF12802">
    <property type="entry name" value="MarR_2"/>
    <property type="match status" value="1"/>
</dbReference>
<dbReference type="SMART" id="SM00347">
    <property type="entry name" value="HTH_MARR"/>
    <property type="match status" value="1"/>
</dbReference>
<dbReference type="PANTHER" id="PTHR33164:SF104">
    <property type="entry name" value="TRANSCRIPTIONAL REGULATORY PROTEIN"/>
    <property type="match status" value="1"/>
</dbReference>
<dbReference type="Proteomes" id="UP000540506">
    <property type="component" value="Unassembled WGS sequence"/>
</dbReference>
<dbReference type="GO" id="GO:0003677">
    <property type="term" value="F:DNA binding"/>
    <property type="evidence" value="ECO:0007669"/>
    <property type="project" value="UniProtKB-KW"/>
</dbReference>
<organism evidence="2 3">
    <name type="scientific">Kitasatospora kifunensis</name>
    <name type="common">Streptomyces kifunensis</name>
    <dbReference type="NCBI Taxonomy" id="58351"/>
    <lineage>
        <taxon>Bacteria</taxon>
        <taxon>Bacillati</taxon>
        <taxon>Actinomycetota</taxon>
        <taxon>Actinomycetes</taxon>
        <taxon>Kitasatosporales</taxon>
        <taxon>Streptomycetaceae</taxon>
        <taxon>Kitasatospora</taxon>
    </lineage>
</organism>
<name>A0A7W7R6B9_KITKI</name>
<keyword evidence="3" id="KW-1185">Reference proteome</keyword>
<protein>
    <submittedName>
        <fullName evidence="2">DNA-binding MarR family transcriptional regulator</fullName>
    </submittedName>
</protein>
<feature type="domain" description="HTH marR-type" evidence="1">
    <location>
        <begin position="27"/>
        <end position="163"/>
    </location>
</feature>
<dbReference type="PROSITE" id="PS50995">
    <property type="entry name" value="HTH_MARR_2"/>
    <property type="match status" value="1"/>
</dbReference>
<dbReference type="SUPFAM" id="SSF46785">
    <property type="entry name" value="Winged helix' DNA-binding domain"/>
    <property type="match status" value="1"/>
</dbReference>
<sequence length="168" mass="18349">MSEPEDDLAAAIARAWQREQPQLPVGSIPILTRIRQAAKLLTDDRRRTLARVAMDDATLDLLSTLRRAGAPYRLPTRELAARSLITAGAVTQRVDRAERAGLVRRLPAEPGSRAVPVELTADGHAAVEAAVGNLLRHEQHLVDTALDGPEQRELARLLAKLLATLPRE</sequence>
<evidence type="ECO:0000313" key="2">
    <source>
        <dbReference type="EMBL" id="MBB4925943.1"/>
    </source>
</evidence>
<dbReference type="AlphaFoldDB" id="A0A7W7R6B9"/>
<gene>
    <name evidence="2" type="ORF">FHR34_004936</name>
</gene>
<dbReference type="RefSeq" id="WP_184938554.1">
    <property type="nucleotide sequence ID" value="NZ_JACHJV010000001.1"/>
</dbReference>
<dbReference type="InterPro" id="IPR000835">
    <property type="entry name" value="HTH_MarR-typ"/>
</dbReference>
<dbReference type="PANTHER" id="PTHR33164">
    <property type="entry name" value="TRANSCRIPTIONAL REGULATOR, MARR FAMILY"/>
    <property type="match status" value="1"/>
</dbReference>
<comment type="caution">
    <text evidence="2">The sequence shown here is derived from an EMBL/GenBank/DDBJ whole genome shotgun (WGS) entry which is preliminary data.</text>
</comment>
<dbReference type="InterPro" id="IPR039422">
    <property type="entry name" value="MarR/SlyA-like"/>
</dbReference>
<dbReference type="GO" id="GO:0006950">
    <property type="term" value="P:response to stress"/>
    <property type="evidence" value="ECO:0007669"/>
    <property type="project" value="TreeGrafter"/>
</dbReference>
<dbReference type="Gene3D" id="1.10.10.10">
    <property type="entry name" value="Winged helix-like DNA-binding domain superfamily/Winged helix DNA-binding domain"/>
    <property type="match status" value="1"/>
</dbReference>